<dbReference type="GO" id="GO:0016787">
    <property type="term" value="F:hydrolase activity"/>
    <property type="evidence" value="ECO:0007669"/>
    <property type="project" value="UniProtKB-KW"/>
</dbReference>
<dbReference type="InterPro" id="IPR051411">
    <property type="entry name" value="Polyketide_trans_af380"/>
</dbReference>
<reference evidence="1 2" key="1">
    <citation type="submission" date="2019-10" db="EMBL/GenBank/DDBJ databases">
        <authorList>
            <person name="Karimi E."/>
        </authorList>
    </citation>
    <scope>NUCLEOTIDE SEQUENCE [LARGE SCALE GENOMIC DNA]</scope>
    <source>
        <strain evidence="1">Aeromonas sp. 8C</strain>
    </source>
</reference>
<accession>A0A653KWQ1</accession>
<dbReference type="Gene3D" id="1.10.10.800">
    <property type="match status" value="1"/>
</dbReference>
<evidence type="ECO:0000313" key="2">
    <source>
        <dbReference type="Proteomes" id="UP000439123"/>
    </source>
</evidence>
<name>A0A653KWQ1_AERVE</name>
<gene>
    <name evidence="1" type="ORF">AERO8C_150288</name>
</gene>
<keyword evidence="1" id="KW-0378">Hydrolase</keyword>
<dbReference type="AlphaFoldDB" id="A0A653KWQ1"/>
<dbReference type="SUPFAM" id="SSF53474">
    <property type="entry name" value="alpha/beta-Hydrolases"/>
    <property type="match status" value="1"/>
</dbReference>
<dbReference type="EMBL" id="CABWLC010000007">
    <property type="protein sequence ID" value="VXA83638.1"/>
    <property type="molecule type" value="Genomic_DNA"/>
</dbReference>
<dbReference type="RefSeq" id="WP_159158833.1">
    <property type="nucleotide sequence ID" value="NZ_LR732798.1"/>
</dbReference>
<dbReference type="PANTHER" id="PTHR47751:SF1">
    <property type="entry name" value="SUPERFAMILY HYDROLASE, PUTATIVE (AFU_ORTHOLOGUE AFUA_2G16580)-RELATED"/>
    <property type="match status" value="1"/>
</dbReference>
<evidence type="ECO:0000313" key="1">
    <source>
        <dbReference type="EMBL" id="VXA83638.1"/>
    </source>
</evidence>
<organism evidence="1 2">
    <name type="scientific">Aeromonas veronii</name>
    <dbReference type="NCBI Taxonomy" id="654"/>
    <lineage>
        <taxon>Bacteria</taxon>
        <taxon>Pseudomonadati</taxon>
        <taxon>Pseudomonadota</taxon>
        <taxon>Gammaproteobacteria</taxon>
        <taxon>Aeromonadales</taxon>
        <taxon>Aeromonadaceae</taxon>
        <taxon>Aeromonas</taxon>
    </lineage>
</organism>
<dbReference type="Proteomes" id="UP000439123">
    <property type="component" value="Unassembled WGS sequence"/>
</dbReference>
<protein>
    <submittedName>
        <fullName evidence="1">Dienelactone hydrolase</fullName>
    </submittedName>
</protein>
<dbReference type="PANTHER" id="PTHR47751">
    <property type="entry name" value="SUPERFAMILY HYDROLASE, PUTATIVE (AFU_ORTHOLOGUE AFUA_2G16580)-RELATED"/>
    <property type="match status" value="1"/>
</dbReference>
<dbReference type="InterPro" id="IPR029058">
    <property type="entry name" value="AB_hydrolase_fold"/>
</dbReference>
<sequence>MITIKSKISFYSQENKLIGYLYQPNNIVDNEVRSTILLVPPQAGVKEQTVDEYAQRLSAHGFICLTFDHATFGDSEGEPRFYENPYNKSEDISAAVTYLSTLDIVDKKSIFGLGICSGGGYLSHTAVTDRRISKVATVNAYFDHRGFYRSLFSQKNLDELLSSVNNARLQFVNGEAISYLPHAPENCTPDMPKLFQEFYEYYMTDRGIKGKYESKFLPWSYEKLLTFSALDNAKFLAPTPLLMIIGELAGSKNESEQMYKEASEPKELFEIGSANHIDLYDKSIFVERAIDKLIAFYRS</sequence>
<dbReference type="Gene3D" id="3.40.50.1820">
    <property type="entry name" value="alpha/beta hydrolase"/>
    <property type="match status" value="1"/>
</dbReference>
<proteinExistence type="predicted"/>